<accession>A0A8K0R265</accession>
<evidence type="ECO:0000313" key="8">
    <source>
        <dbReference type="EMBL" id="KAH7080782.1"/>
    </source>
</evidence>
<evidence type="ECO:0000256" key="5">
    <source>
        <dbReference type="ARBA" id="ARBA00022833"/>
    </source>
</evidence>
<proteinExistence type="predicted"/>
<dbReference type="CDD" id="cd12148">
    <property type="entry name" value="fungal_TF_MHR"/>
    <property type="match status" value="1"/>
</dbReference>
<name>A0A8K0R265_9PLEO</name>
<comment type="subcellular location">
    <subcellularLocation>
        <location evidence="1">Nucleus</location>
    </subcellularLocation>
</comment>
<feature type="domain" description="Xylanolytic transcriptional activator regulatory" evidence="7">
    <location>
        <begin position="172"/>
        <end position="396"/>
    </location>
</feature>
<dbReference type="EMBL" id="JAGMVJ010000015">
    <property type="protein sequence ID" value="KAH7080782.1"/>
    <property type="molecule type" value="Genomic_DNA"/>
</dbReference>
<dbReference type="AlphaFoldDB" id="A0A8K0R265"/>
<evidence type="ECO:0000256" key="1">
    <source>
        <dbReference type="ARBA" id="ARBA00004123"/>
    </source>
</evidence>
<evidence type="ECO:0000256" key="4">
    <source>
        <dbReference type="ARBA" id="ARBA00022771"/>
    </source>
</evidence>
<evidence type="ECO:0000256" key="3">
    <source>
        <dbReference type="ARBA" id="ARBA00022737"/>
    </source>
</evidence>
<dbReference type="GO" id="GO:0006351">
    <property type="term" value="P:DNA-templated transcription"/>
    <property type="evidence" value="ECO:0007669"/>
    <property type="project" value="InterPro"/>
</dbReference>
<evidence type="ECO:0000313" key="9">
    <source>
        <dbReference type="Proteomes" id="UP000813461"/>
    </source>
</evidence>
<sequence>MDPHEDTPLCPAAWLKDTSSTVIAPAVAKAYPLLWHYTKELIPPTWKHVLELNDVNVAVMDPQIVSSVRNDQMNNPRPWVQYESAHQMPSPAVEIHDYSQRNGIDKGRHMRPRRVSNTSQFMPTPQFPSVSARRNSIMTATIPGPFPGQKSSIDELLNHIDIKRITAAYKNYSYPNIPIVHLATYRLFSSAPFQVDSCVGLNNINAPVDPLGRKMPRCLLYPLLALGAAYSLSPSLSQRLFEEAGLEIRRLLRDYTSGASVALPDVIVIQSLMLYIQYCLSSGSQIFEQIATQHICSLAALVKSASLSSKTEALCPSIEQHNPNSALLRTHADWHLWALREEEKRTYFGAYFVCSAGLILVNPFQPFLGNSQHDIELPCKEPLWEAENATEWECLCISTTKEPTFRTAYADLFNSRKGSINAMSFREIGEFGCLVLLLAVHKGVWAWSNGHPETDPTCFTQFLDKPDYQVALQSWHSIWSSLMDHATSSPRGKKILLRCLPVFDHTMISLQVNISPAKDALHTRDYRRTNEFFQSIFGSGIAKTVATTVGEPDTQIAGTITQLSYEACREIASFAARSLKSSFELSPWWSDDLEAIDVPVISALTVFYCAEIVSCWLTYIAIARITLQTHMDSLHHHGAARRVHVEDFLELEDIGVIRTVIELLNMASMTMGEDIMLYTDVDDVLGLAEQLLHAAARTMERVVAWRVLNHLAEGLRISATLLPHNSKQ</sequence>
<dbReference type="GO" id="GO:0000981">
    <property type="term" value="F:DNA-binding transcription factor activity, RNA polymerase II-specific"/>
    <property type="evidence" value="ECO:0007669"/>
    <property type="project" value="InterPro"/>
</dbReference>
<keyword evidence="4" id="KW-0863">Zinc-finger</keyword>
<dbReference type="Proteomes" id="UP000813461">
    <property type="component" value="Unassembled WGS sequence"/>
</dbReference>
<evidence type="ECO:0000256" key="6">
    <source>
        <dbReference type="ARBA" id="ARBA00023242"/>
    </source>
</evidence>
<dbReference type="GO" id="GO:0000978">
    <property type="term" value="F:RNA polymerase II cis-regulatory region sequence-specific DNA binding"/>
    <property type="evidence" value="ECO:0007669"/>
    <property type="project" value="InterPro"/>
</dbReference>
<dbReference type="GO" id="GO:0008270">
    <property type="term" value="F:zinc ion binding"/>
    <property type="evidence" value="ECO:0007669"/>
    <property type="project" value="UniProtKB-KW"/>
</dbReference>
<dbReference type="OrthoDB" id="1405595at2759"/>
<dbReference type="GO" id="GO:0005634">
    <property type="term" value="C:nucleus"/>
    <property type="evidence" value="ECO:0007669"/>
    <property type="project" value="UniProtKB-SubCell"/>
</dbReference>
<protein>
    <recommendedName>
        <fullName evidence="7">Xylanolytic transcriptional activator regulatory domain-containing protein</fullName>
    </recommendedName>
</protein>
<dbReference type="InterPro" id="IPR051059">
    <property type="entry name" value="VerF-like"/>
</dbReference>
<comment type="caution">
    <text evidence="8">The sequence shown here is derived from an EMBL/GenBank/DDBJ whole genome shotgun (WGS) entry which is preliminary data.</text>
</comment>
<keyword evidence="9" id="KW-1185">Reference proteome</keyword>
<keyword evidence="5" id="KW-0862">Zinc</keyword>
<dbReference type="PANTHER" id="PTHR40626:SF31">
    <property type="entry name" value="TRANSCRIPTIONAL ACTIVATOR_REPRESSOR MOT3"/>
    <property type="match status" value="1"/>
</dbReference>
<gene>
    <name evidence="8" type="ORF">FB567DRAFT_551576</name>
</gene>
<evidence type="ECO:0000259" key="7">
    <source>
        <dbReference type="Pfam" id="PF04082"/>
    </source>
</evidence>
<keyword evidence="2" id="KW-0479">Metal-binding</keyword>
<dbReference type="PANTHER" id="PTHR40626">
    <property type="entry name" value="MIP31509P"/>
    <property type="match status" value="1"/>
</dbReference>
<dbReference type="InterPro" id="IPR007219">
    <property type="entry name" value="XnlR_reg_dom"/>
</dbReference>
<dbReference type="Pfam" id="PF04082">
    <property type="entry name" value="Fungal_trans"/>
    <property type="match status" value="1"/>
</dbReference>
<keyword evidence="3" id="KW-0677">Repeat</keyword>
<reference evidence="8" key="1">
    <citation type="journal article" date="2021" name="Nat. Commun.">
        <title>Genetic determinants of endophytism in the Arabidopsis root mycobiome.</title>
        <authorList>
            <person name="Mesny F."/>
            <person name="Miyauchi S."/>
            <person name="Thiergart T."/>
            <person name="Pickel B."/>
            <person name="Atanasova L."/>
            <person name="Karlsson M."/>
            <person name="Huettel B."/>
            <person name="Barry K.W."/>
            <person name="Haridas S."/>
            <person name="Chen C."/>
            <person name="Bauer D."/>
            <person name="Andreopoulos W."/>
            <person name="Pangilinan J."/>
            <person name="LaButti K."/>
            <person name="Riley R."/>
            <person name="Lipzen A."/>
            <person name="Clum A."/>
            <person name="Drula E."/>
            <person name="Henrissat B."/>
            <person name="Kohler A."/>
            <person name="Grigoriev I.V."/>
            <person name="Martin F.M."/>
            <person name="Hacquard S."/>
        </authorList>
    </citation>
    <scope>NUCLEOTIDE SEQUENCE</scope>
    <source>
        <strain evidence="8">MPI-SDFR-AT-0120</strain>
    </source>
</reference>
<keyword evidence="6" id="KW-0539">Nucleus</keyword>
<evidence type="ECO:0000256" key="2">
    <source>
        <dbReference type="ARBA" id="ARBA00022723"/>
    </source>
</evidence>
<dbReference type="GO" id="GO:0000785">
    <property type="term" value="C:chromatin"/>
    <property type="evidence" value="ECO:0007669"/>
    <property type="project" value="TreeGrafter"/>
</dbReference>
<organism evidence="8 9">
    <name type="scientific">Paraphoma chrysanthemicola</name>
    <dbReference type="NCBI Taxonomy" id="798071"/>
    <lineage>
        <taxon>Eukaryota</taxon>
        <taxon>Fungi</taxon>
        <taxon>Dikarya</taxon>
        <taxon>Ascomycota</taxon>
        <taxon>Pezizomycotina</taxon>
        <taxon>Dothideomycetes</taxon>
        <taxon>Pleosporomycetidae</taxon>
        <taxon>Pleosporales</taxon>
        <taxon>Pleosporineae</taxon>
        <taxon>Phaeosphaeriaceae</taxon>
        <taxon>Paraphoma</taxon>
    </lineage>
</organism>